<gene>
    <name evidence="1" type="ORF">C3B51_09910</name>
</gene>
<name>A0A4Q7ECM8_9GAMM</name>
<dbReference type="AlphaFoldDB" id="A0A4Q7ECM8"/>
<evidence type="ECO:0000313" key="2">
    <source>
        <dbReference type="Proteomes" id="UP000292345"/>
    </source>
</evidence>
<evidence type="ECO:0000313" key="1">
    <source>
        <dbReference type="EMBL" id="RZM81145.1"/>
    </source>
</evidence>
<organism evidence="1 2">
    <name type="scientific">Pseudoalteromonas rubra</name>
    <dbReference type="NCBI Taxonomy" id="43658"/>
    <lineage>
        <taxon>Bacteria</taxon>
        <taxon>Pseudomonadati</taxon>
        <taxon>Pseudomonadota</taxon>
        <taxon>Gammaproteobacteria</taxon>
        <taxon>Alteromonadales</taxon>
        <taxon>Pseudoalteromonadaceae</taxon>
        <taxon>Pseudoalteromonas</taxon>
    </lineage>
</organism>
<accession>A0A4Q7ECM8</accession>
<comment type="caution">
    <text evidence="1">The sequence shown here is derived from an EMBL/GenBank/DDBJ whole genome shotgun (WGS) entry which is preliminary data.</text>
</comment>
<sequence length="171" mass="19099">MCLQFGVSCFSWIAHLATNQAVGGSLSTKDVPRPPLLKEVSNQPTRVGFLYLKFGVSYFSRIEYQATHQVPGGSLSTKDVPRPPLLKEVSNQPTKVGFFVSEIWCELLQLDRVPGYAPGGRRFTLHKRRPASATSFKWLNKKNRIQEVGGSLSIKHVPVRHFFLDSGKVSN</sequence>
<reference evidence="1 2" key="1">
    <citation type="submission" date="2018-01" db="EMBL/GenBank/DDBJ databases">
        <title>Co-occurrence of chitin degradation, pigmentation and bioactivity in marine Pseudoalteromonas.</title>
        <authorList>
            <person name="Paulsen S."/>
            <person name="Gram L."/>
            <person name="Machado H."/>
        </authorList>
    </citation>
    <scope>NUCLEOTIDE SEQUENCE [LARGE SCALE GENOMIC DNA]</scope>
    <source>
        <strain evidence="1 2">S1946</strain>
    </source>
</reference>
<dbReference type="Proteomes" id="UP000292345">
    <property type="component" value="Unassembled WGS sequence"/>
</dbReference>
<proteinExistence type="predicted"/>
<protein>
    <submittedName>
        <fullName evidence="1">Uncharacterized protein</fullName>
    </submittedName>
</protein>
<dbReference type="EMBL" id="PPUZ01000025">
    <property type="protein sequence ID" value="RZM81145.1"/>
    <property type="molecule type" value="Genomic_DNA"/>
</dbReference>